<dbReference type="EMBL" id="PJQY01002291">
    <property type="protein sequence ID" value="PQP94970.1"/>
    <property type="molecule type" value="Genomic_DNA"/>
</dbReference>
<reference evidence="3 4" key="1">
    <citation type="submission" date="2018-02" db="EMBL/GenBank/DDBJ databases">
        <title>Draft genome of wild Prunus yedoensis var. nudiflora.</title>
        <authorList>
            <person name="Baek S."/>
            <person name="Kim J.-H."/>
            <person name="Choi K."/>
            <person name="Kim G.-B."/>
            <person name="Cho A."/>
            <person name="Jang H."/>
            <person name="Shin C.-H."/>
            <person name="Yu H.-J."/>
            <person name="Mun J.-H."/>
        </authorList>
    </citation>
    <scope>NUCLEOTIDE SEQUENCE [LARGE SCALE GENOMIC DNA]</scope>
    <source>
        <strain evidence="4">cv. Jeju island</strain>
        <tissue evidence="3">Leaf</tissue>
    </source>
</reference>
<dbReference type="InterPro" id="IPR012677">
    <property type="entry name" value="Nucleotide-bd_a/b_plait_sf"/>
</dbReference>
<name>A0A314XTU6_PRUYE</name>
<gene>
    <name evidence="3" type="ORF">Pyn_29404</name>
</gene>
<accession>A0A314XTU6</accession>
<dbReference type="InterPro" id="IPR000504">
    <property type="entry name" value="RRM_dom"/>
</dbReference>
<dbReference type="InterPro" id="IPR050886">
    <property type="entry name" value="RNA-binding_reg"/>
</dbReference>
<dbReference type="STRING" id="2094558.A0A314XTU6"/>
<dbReference type="GO" id="GO:0003723">
    <property type="term" value="F:RNA binding"/>
    <property type="evidence" value="ECO:0007669"/>
    <property type="project" value="UniProtKB-KW"/>
</dbReference>
<dbReference type="InterPro" id="IPR035979">
    <property type="entry name" value="RBD_domain_sf"/>
</dbReference>
<organism evidence="3 4">
    <name type="scientific">Prunus yedoensis var. nudiflora</name>
    <dbReference type="NCBI Taxonomy" id="2094558"/>
    <lineage>
        <taxon>Eukaryota</taxon>
        <taxon>Viridiplantae</taxon>
        <taxon>Streptophyta</taxon>
        <taxon>Embryophyta</taxon>
        <taxon>Tracheophyta</taxon>
        <taxon>Spermatophyta</taxon>
        <taxon>Magnoliopsida</taxon>
        <taxon>eudicotyledons</taxon>
        <taxon>Gunneridae</taxon>
        <taxon>Pentapetalae</taxon>
        <taxon>rosids</taxon>
        <taxon>fabids</taxon>
        <taxon>Rosales</taxon>
        <taxon>Rosaceae</taxon>
        <taxon>Amygdaloideae</taxon>
        <taxon>Amygdaleae</taxon>
        <taxon>Prunus</taxon>
    </lineage>
</organism>
<dbReference type="Gene3D" id="3.30.70.330">
    <property type="match status" value="1"/>
</dbReference>
<evidence type="ECO:0000259" key="2">
    <source>
        <dbReference type="Pfam" id="PF00076"/>
    </source>
</evidence>
<evidence type="ECO:0000313" key="4">
    <source>
        <dbReference type="Proteomes" id="UP000250321"/>
    </source>
</evidence>
<dbReference type="Pfam" id="PF00076">
    <property type="entry name" value="RRM_1"/>
    <property type="match status" value="1"/>
</dbReference>
<keyword evidence="1" id="KW-0694">RNA-binding</keyword>
<dbReference type="AlphaFoldDB" id="A0A314XTU6"/>
<comment type="caution">
    <text evidence="3">The sequence shown here is derived from an EMBL/GenBank/DDBJ whole genome shotgun (WGS) entry which is preliminary data.</text>
</comment>
<dbReference type="Proteomes" id="UP000250321">
    <property type="component" value="Unassembled WGS sequence"/>
</dbReference>
<keyword evidence="4" id="KW-1185">Reference proteome</keyword>
<dbReference type="PANTHER" id="PTHR48024:SF56">
    <property type="entry name" value="HETEROGENEOUS NUCLEAR RIBONUCLEOPROTEIN A0"/>
    <property type="match status" value="1"/>
</dbReference>
<dbReference type="GO" id="GO:1990428">
    <property type="term" value="P:miRNA transport"/>
    <property type="evidence" value="ECO:0007669"/>
    <property type="project" value="TreeGrafter"/>
</dbReference>
<dbReference type="OrthoDB" id="439808at2759"/>
<feature type="domain" description="RRM" evidence="2">
    <location>
        <begin position="11"/>
        <end position="53"/>
    </location>
</feature>
<evidence type="ECO:0000313" key="3">
    <source>
        <dbReference type="EMBL" id="PQP94970.1"/>
    </source>
</evidence>
<protein>
    <submittedName>
        <fullName evidence="3">Glycine-rich RNA-binding protein 1-like isoform X2</fullName>
    </submittedName>
</protein>
<dbReference type="PANTHER" id="PTHR48024">
    <property type="entry name" value="GEO13361P1-RELATED"/>
    <property type="match status" value="1"/>
</dbReference>
<sequence length="79" mass="9228">MMHWRGPFLRSIINDRETGRSRGFGFGFVTFSNEKAVVDAIEGMNDQNLDSRNTKTSFLKSFRDLKMVVIFLRYSLNIF</sequence>
<evidence type="ECO:0000256" key="1">
    <source>
        <dbReference type="ARBA" id="ARBA00022884"/>
    </source>
</evidence>
<dbReference type="SUPFAM" id="SSF54928">
    <property type="entry name" value="RNA-binding domain, RBD"/>
    <property type="match status" value="1"/>
</dbReference>
<proteinExistence type="predicted"/>